<dbReference type="Proteomes" id="UP000076858">
    <property type="component" value="Unassembled WGS sequence"/>
</dbReference>
<organism evidence="1 2">
    <name type="scientific">Daphnia magna</name>
    <dbReference type="NCBI Taxonomy" id="35525"/>
    <lineage>
        <taxon>Eukaryota</taxon>
        <taxon>Metazoa</taxon>
        <taxon>Ecdysozoa</taxon>
        <taxon>Arthropoda</taxon>
        <taxon>Crustacea</taxon>
        <taxon>Branchiopoda</taxon>
        <taxon>Diplostraca</taxon>
        <taxon>Cladocera</taxon>
        <taxon>Anomopoda</taxon>
        <taxon>Daphniidae</taxon>
        <taxon>Daphnia</taxon>
    </lineage>
</organism>
<evidence type="ECO:0000313" key="1">
    <source>
        <dbReference type="EMBL" id="KZS16384.1"/>
    </source>
</evidence>
<proteinExistence type="predicted"/>
<reference evidence="1 2" key="1">
    <citation type="submission" date="2016-03" db="EMBL/GenBank/DDBJ databases">
        <title>EvidentialGene: Evidence-directed Construction of Genes on Genomes.</title>
        <authorList>
            <person name="Gilbert D.G."/>
            <person name="Choi J.-H."/>
            <person name="Mockaitis K."/>
            <person name="Colbourne J."/>
            <person name="Pfrender M."/>
        </authorList>
    </citation>
    <scope>NUCLEOTIDE SEQUENCE [LARGE SCALE GENOMIC DNA]</scope>
    <source>
        <strain evidence="1 2">Xinb3</strain>
        <tissue evidence="1">Complete organism</tissue>
    </source>
</reference>
<name>A0A164ZHR9_9CRUS</name>
<dbReference type="EMBL" id="LRGB01000725">
    <property type="protein sequence ID" value="KZS16384.1"/>
    <property type="molecule type" value="Genomic_DNA"/>
</dbReference>
<protein>
    <submittedName>
        <fullName evidence="1">Uncharacterized protein</fullName>
    </submittedName>
</protein>
<gene>
    <name evidence="1" type="ORF">APZ42_018044</name>
</gene>
<keyword evidence="2" id="KW-1185">Reference proteome</keyword>
<comment type="caution">
    <text evidence="1">The sequence shown here is derived from an EMBL/GenBank/DDBJ whole genome shotgun (WGS) entry which is preliminary data.</text>
</comment>
<dbReference type="AlphaFoldDB" id="A0A164ZHR9"/>
<sequence length="170" mass="19183">MNGALRFFAIAFLLALCYHWLGDDDWTDMEEETDETQEDLINKFTQSFHRKSGDQVVKGENGKFKADLEELHSRQILIEEIRHSCLPRLVCELFAMEDKSSLTDSELSLMSLISQTSLGTRGSSTSNYHFAAHMGQLLVGIDGNSCQHFYPTCPISGHQALALARKIKVR</sequence>
<accession>A0A164ZHR9</accession>
<evidence type="ECO:0000313" key="2">
    <source>
        <dbReference type="Proteomes" id="UP000076858"/>
    </source>
</evidence>
<dbReference type="OrthoDB" id="6371365at2759"/>